<evidence type="ECO:0000259" key="1">
    <source>
        <dbReference type="Pfam" id="PF00501"/>
    </source>
</evidence>
<proteinExistence type="predicted"/>
<keyword evidence="3" id="KW-1185">Reference proteome</keyword>
<evidence type="ECO:0000313" key="2">
    <source>
        <dbReference type="EMBL" id="MFD1676454.1"/>
    </source>
</evidence>
<dbReference type="EMBL" id="JBHUCX010000063">
    <property type="protein sequence ID" value="MFD1676454.1"/>
    <property type="molecule type" value="Genomic_DNA"/>
</dbReference>
<dbReference type="InterPro" id="IPR000873">
    <property type="entry name" value="AMP-dep_synth/lig_dom"/>
</dbReference>
<dbReference type="SUPFAM" id="SSF56801">
    <property type="entry name" value="Acetyl-CoA synthetase-like"/>
    <property type="match status" value="1"/>
</dbReference>
<evidence type="ECO:0000313" key="3">
    <source>
        <dbReference type="Proteomes" id="UP001597079"/>
    </source>
</evidence>
<protein>
    <submittedName>
        <fullName evidence="2">AMP-binding protein</fullName>
    </submittedName>
</protein>
<dbReference type="InterPro" id="IPR020845">
    <property type="entry name" value="AMP-binding_CS"/>
</dbReference>
<dbReference type="RefSeq" id="WP_377944356.1">
    <property type="nucleotide sequence ID" value="NZ_JBHUCX010000063.1"/>
</dbReference>
<organism evidence="2 3">
    <name type="scientific">Alicyclobacillus fodiniaquatilis</name>
    <dbReference type="NCBI Taxonomy" id="1661150"/>
    <lineage>
        <taxon>Bacteria</taxon>
        <taxon>Bacillati</taxon>
        <taxon>Bacillota</taxon>
        <taxon>Bacilli</taxon>
        <taxon>Bacillales</taxon>
        <taxon>Alicyclobacillaceae</taxon>
        <taxon>Alicyclobacillus</taxon>
    </lineage>
</organism>
<reference evidence="3" key="1">
    <citation type="journal article" date="2019" name="Int. J. Syst. Evol. Microbiol.">
        <title>The Global Catalogue of Microorganisms (GCM) 10K type strain sequencing project: providing services to taxonomists for standard genome sequencing and annotation.</title>
        <authorList>
            <consortium name="The Broad Institute Genomics Platform"/>
            <consortium name="The Broad Institute Genome Sequencing Center for Infectious Disease"/>
            <person name="Wu L."/>
            <person name="Ma J."/>
        </authorList>
    </citation>
    <scope>NUCLEOTIDE SEQUENCE [LARGE SCALE GENOMIC DNA]</scope>
    <source>
        <strain evidence="3">CGMCC 1.12286</strain>
    </source>
</reference>
<dbReference type="Proteomes" id="UP001597079">
    <property type="component" value="Unassembled WGS sequence"/>
</dbReference>
<dbReference type="PROSITE" id="PS00455">
    <property type="entry name" value="AMP_BINDING"/>
    <property type="match status" value="1"/>
</dbReference>
<dbReference type="PANTHER" id="PTHR45527">
    <property type="entry name" value="NONRIBOSOMAL PEPTIDE SYNTHETASE"/>
    <property type="match status" value="1"/>
</dbReference>
<dbReference type="InterPro" id="IPR020459">
    <property type="entry name" value="AMP-binding"/>
</dbReference>
<name>A0ABW4JJI9_9BACL</name>
<feature type="domain" description="AMP-dependent synthetase/ligase" evidence="1">
    <location>
        <begin position="2"/>
        <end position="327"/>
    </location>
</feature>
<accession>A0ABW4JJI9</accession>
<dbReference type="Pfam" id="PF00501">
    <property type="entry name" value="AMP-binding"/>
    <property type="match status" value="1"/>
</dbReference>
<feature type="non-terminal residue" evidence="2">
    <location>
        <position position="340"/>
    </location>
</feature>
<dbReference type="PANTHER" id="PTHR45527:SF1">
    <property type="entry name" value="FATTY ACID SYNTHASE"/>
    <property type="match status" value="1"/>
</dbReference>
<feature type="non-terminal residue" evidence="2">
    <location>
        <position position="1"/>
    </location>
</feature>
<dbReference type="Gene3D" id="2.30.38.10">
    <property type="entry name" value="Luciferase, Domain 3"/>
    <property type="match status" value="1"/>
</dbReference>
<gene>
    <name evidence="2" type="ORF">ACFSB2_17280</name>
</gene>
<sequence>ELTYRELNAKANQLAWVLRGREITSGDIVGVMMNRSIDFILAILAIWKSGAAILPIDPGFPEERIRFMLRDSKVRTILIQTEFDEKISLDDVNQIKIDEVDLTKASSGNLILHAELDDLVYVIYTSGSTGNPKGVLYRHGGLVNLLHSQACKGLDFSRTLQLTMISFDVCYQEIGSVMLQGGTLFIAPDGVRRETAALLRFIERYELVTVFLPTALVNVLFEEHGVELPSSILHVITAGEKLALTSRARKNLRDVHYCLHNHYGPSETHVVTIYTMAPEMVIPAVPPIGKPIDNTRIYVLSTYDEVQPIGVLGELCVSGAGLARGYLNQPELTAEKFVEN</sequence>
<comment type="caution">
    <text evidence="2">The sequence shown here is derived from an EMBL/GenBank/DDBJ whole genome shotgun (WGS) entry which is preliminary data.</text>
</comment>
<dbReference type="Gene3D" id="3.40.50.980">
    <property type="match status" value="2"/>
</dbReference>
<dbReference type="PRINTS" id="PR00154">
    <property type="entry name" value="AMPBINDING"/>
</dbReference>